<accession>A0A418V9J6</accession>
<comment type="caution">
    <text evidence="1">The sequence shown here is derived from an EMBL/GenBank/DDBJ whole genome shotgun (WGS) entry which is preliminary data.</text>
</comment>
<proteinExistence type="predicted"/>
<evidence type="ECO:0000313" key="2">
    <source>
        <dbReference type="Proteomes" id="UP000286287"/>
    </source>
</evidence>
<dbReference type="EMBL" id="QYUJ01000014">
    <property type="protein sequence ID" value="RJF72732.1"/>
    <property type="molecule type" value="Genomic_DNA"/>
</dbReference>
<name>A0A418V9J6_9DEIO</name>
<reference evidence="1 2" key="1">
    <citation type="submission" date="2018-09" db="EMBL/GenBank/DDBJ databases">
        <authorList>
            <person name="Zhu H."/>
        </authorList>
    </citation>
    <scope>NUCLEOTIDE SEQUENCE [LARGE SCALE GENOMIC DNA]</scope>
    <source>
        <strain evidence="1 2">K2S05-167</strain>
    </source>
</reference>
<organism evidence="1 2">
    <name type="scientific">Deinococcus cavernae</name>
    <dbReference type="NCBI Taxonomy" id="2320857"/>
    <lineage>
        <taxon>Bacteria</taxon>
        <taxon>Thermotogati</taxon>
        <taxon>Deinococcota</taxon>
        <taxon>Deinococci</taxon>
        <taxon>Deinococcales</taxon>
        <taxon>Deinococcaceae</taxon>
        <taxon>Deinococcus</taxon>
    </lineage>
</organism>
<dbReference type="AlphaFoldDB" id="A0A418V9J6"/>
<dbReference type="OrthoDB" id="76264at2"/>
<protein>
    <submittedName>
        <fullName evidence="1">Uncharacterized protein</fullName>
    </submittedName>
</protein>
<keyword evidence="2" id="KW-1185">Reference proteome</keyword>
<sequence>MSDYPHLNLNQLTAIADRETVMLTGLYSRHPDQVVLTQGDQRLPLLDLPFSWLPPQGCTVRIWGELLQGKPRRLLVHDACHASAPTPEPRRTPTLRAGMPVTLTVHVNNVGDEQVARTADRHMFNLIGDELDERKYLLSGELITLNPPTLVVLQAIPILQSTPTEVKR</sequence>
<evidence type="ECO:0000313" key="1">
    <source>
        <dbReference type="EMBL" id="RJF72732.1"/>
    </source>
</evidence>
<gene>
    <name evidence="1" type="ORF">D3875_15480</name>
</gene>
<dbReference type="RefSeq" id="WP_119765157.1">
    <property type="nucleotide sequence ID" value="NZ_QYUJ01000014.1"/>
</dbReference>
<dbReference type="Proteomes" id="UP000286287">
    <property type="component" value="Unassembled WGS sequence"/>
</dbReference>